<feature type="active site" description="Tele-phosphohistidine intermediate" evidence="1">
    <location>
        <position position="9"/>
    </location>
</feature>
<protein>
    <submittedName>
        <fullName evidence="3">Phosphoglycerate mutase family protein</fullName>
    </submittedName>
</protein>
<dbReference type="PANTHER" id="PTHR48100:SF1">
    <property type="entry name" value="HISTIDINE PHOSPHATASE FAMILY PROTEIN-RELATED"/>
    <property type="match status" value="1"/>
</dbReference>
<feature type="active site" description="Proton donor/acceptor" evidence="1">
    <location>
        <position position="85"/>
    </location>
</feature>
<dbReference type="Gene3D" id="3.40.50.1240">
    <property type="entry name" value="Phosphoglycerate mutase-like"/>
    <property type="match status" value="1"/>
</dbReference>
<dbReference type="EMBL" id="JQCD01000030">
    <property type="protein sequence ID" value="KRN76275.1"/>
    <property type="molecule type" value="Genomic_DNA"/>
</dbReference>
<feature type="binding site" evidence="2">
    <location>
        <position position="59"/>
    </location>
    <ligand>
        <name>substrate</name>
    </ligand>
</feature>
<dbReference type="PATRIC" id="fig|1620.3.peg.866"/>
<dbReference type="STRING" id="1620.IV67_GL000851"/>
<keyword evidence="4" id="KW-1185">Reference proteome</keyword>
<dbReference type="CDD" id="cd07067">
    <property type="entry name" value="HP_PGM_like"/>
    <property type="match status" value="1"/>
</dbReference>
<organism evidence="3 4">
    <name type="scientific">Weissella minor</name>
    <dbReference type="NCBI Taxonomy" id="1620"/>
    <lineage>
        <taxon>Bacteria</taxon>
        <taxon>Bacillati</taxon>
        <taxon>Bacillota</taxon>
        <taxon>Bacilli</taxon>
        <taxon>Lactobacillales</taxon>
        <taxon>Lactobacillaceae</taxon>
        <taxon>Weissella</taxon>
    </lineage>
</organism>
<dbReference type="OrthoDB" id="9782128at2"/>
<evidence type="ECO:0000256" key="1">
    <source>
        <dbReference type="PIRSR" id="PIRSR613078-1"/>
    </source>
</evidence>
<evidence type="ECO:0000256" key="2">
    <source>
        <dbReference type="PIRSR" id="PIRSR613078-2"/>
    </source>
</evidence>
<dbReference type="GO" id="GO:0016791">
    <property type="term" value="F:phosphatase activity"/>
    <property type="evidence" value="ECO:0007669"/>
    <property type="project" value="TreeGrafter"/>
</dbReference>
<name>A0A0R2JFZ9_9LACO</name>
<dbReference type="AlphaFoldDB" id="A0A0R2JFZ9"/>
<gene>
    <name evidence="3" type="ORF">IV67_GL000851</name>
</gene>
<dbReference type="Pfam" id="PF00300">
    <property type="entry name" value="His_Phos_1"/>
    <property type="match status" value="1"/>
</dbReference>
<dbReference type="Proteomes" id="UP000051673">
    <property type="component" value="Unassembled WGS sequence"/>
</dbReference>
<evidence type="ECO:0000313" key="4">
    <source>
        <dbReference type="Proteomes" id="UP000051673"/>
    </source>
</evidence>
<dbReference type="InterPro" id="IPR029033">
    <property type="entry name" value="His_PPase_superfam"/>
</dbReference>
<evidence type="ECO:0000313" key="3">
    <source>
        <dbReference type="EMBL" id="KRN76275.1"/>
    </source>
</evidence>
<reference evidence="3 4" key="1">
    <citation type="journal article" date="2015" name="Genome Announc.">
        <title>Expanding the biotechnology potential of lactobacilli through comparative genomics of 213 strains and associated genera.</title>
        <authorList>
            <person name="Sun Z."/>
            <person name="Harris H.M."/>
            <person name="McCann A."/>
            <person name="Guo C."/>
            <person name="Argimon S."/>
            <person name="Zhang W."/>
            <person name="Yang X."/>
            <person name="Jeffery I.B."/>
            <person name="Cooney J.C."/>
            <person name="Kagawa T.F."/>
            <person name="Liu W."/>
            <person name="Song Y."/>
            <person name="Salvetti E."/>
            <person name="Wrobel A."/>
            <person name="Rasinkangas P."/>
            <person name="Parkhill J."/>
            <person name="Rea M.C."/>
            <person name="O'Sullivan O."/>
            <person name="Ritari J."/>
            <person name="Douillard F.P."/>
            <person name="Paul Ross R."/>
            <person name="Yang R."/>
            <person name="Briner A.E."/>
            <person name="Felis G.E."/>
            <person name="de Vos W.M."/>
            <person name="Barrangou R."/>
            <person name="Klaenhammer T.R."/>
            <person name="Caufield P.W."/>
            <person name="Cui Y."/>
            <person name="Zhang H."/>
            <person name="O'Toole P.W."/>
        </authorList>
    </citation>
    <scope>NUCLEOTIDE SEQUENCE [LARGE SCALE GENOMIC DNA]</scope>
    <source>
        <strain evidence="3 4">DSM 20014</strain>
    </source>
</reference>
<dbReference type="GO" id="GO:0005737">
    <property type="term" value="C:cytoplasm"/>
    <property type="evidence" value="ECO:0007669"/>
    <property type="project" value="TreeGrafter"/>
</dbReference>
<dbReference type="SMART" id="SM00855">
    <property type="entry name" value="PGAM"/>
    <property type="match status" value="1"/>
</dbReference>
<accession>A0A0R2JFZ9</accession>
<feature type="binding site" evidence="2">
    <location>
        <begin position="8"/>
        <end position="15"/>
    </location>
    <ligand>
        <name>substrate</name>
    </ligand>
</feature>
<sequence length="220" mass="24421">MTTLYFIRHGKTEWNQEGRFQGANGDSPLLPESYDQIKLLAQYLEDISFTHAFASPIKRAYDTAEATIEAMNQDIPLTPLAGLKEFGMGVWEGMRFNDVKASYPDMHDAYRHHPELFDARQVDGSESFEAVQARFVADVDRAVAEYGGEGVNLMFFSHGMSLTAGMGALLGIPLADIRLRGGLGNTSTSILTTDDGIHYQEVIRNDTSYLEEAPDETNMV</sequence>
<dbReference type="InterPro" id="IPR013078">
    <property type="entry name" value="His_Pase_superF_clade-1"/>
</dbReference>
<dbReference type="RefSeq" id="WP_057788463.1">
    <property type="nucleotide sequence ID" value="NZ_JQCD01000030.1"/>
</dbReference>
<comment type="caution">
    <text evidence="3">The sequence shown here is derived from an EMBL/GenBank/DDBJ whole genome shotgun (WGS) entry which is preliminary data.</text>
</comment>
<proteinExistence type="predicted"/>
<dbReference type="PANTHER" id="PTHR48100">
    <property type="entry name" value="BROAD-SPECIFICITY PHOSPHATASE YOR283W-RELATED"/>
    <property type="match status" value="1"/>
</dbReference>
<dbReference type="InterPro" id="IPR050275">
    <property type="entry name" value="PGM_Phosphatase"/>
</dbReference>
<dbReference type="SUPFAM" id="SSF53254">
    <property type="entry name" value="Phosphoglycerate mutase-like"/>
    <property type="match status" value="1"/>
</dbReference>